<dbReference type="EMBL" id="JAPNKE010000002">
    <property type="protein sequence ID" value="MCY1012593.1"/>
    <property type="molecule type" value="Genomic_DNA"/>
</dbReference>
<evidence type="ECO:0008006" key="4">
    <source>
        <dbReference type="Google" id="ProtNLM"/>
    </source>
</evidence>
<gene>
    <name evidence="2" type="ORF">OV079_45095</name>
</gene>
<reference evidence="2" key="1">
    <citation type="submission" date="2022-11" db="EMBL/GenBank/DDBJ databases">
        <title>Minimal conservation of predation-associated metabolite biosynthetic gene clusters underscores biosynthetic potential of Myxococcota including descriptions for ten novel species: Archangium lansinium sp. nov., Myxococcus landrumus sp. nov., Nannocystis bai.</title>
        <authorList>
            <person name="Ahearne A."/>
            <person name="Stevens C."/>
            <person name="Phillips K."/>
        </authorList>
    </citation>
    <scope>NUCLEOTIDE SEQUENCE</scope>
    <source>
        <strain evidence="2">Na p29</strain>
    </source>
</reference>
<organism evidence="2 3">
    <name type="scientific">Nannocystis pusilla</name>
    <dbReference type="NCBI Taxonomy" id="889268"/>
    <lineage>
        <taxon>Bacteria</taxon>
        <taxon>Pseudomonadati</taxon>
        <taxon>Myxococcota</taxon>
        <taxon>Polyangia</taxon>
        <taxon>Nannocystales</taxon>
        <taxon>Nannocystaceae</taxon>
        <taxon>Nannocystis</taxon>
    </lineage>
</organism>
<protein>
    <recommendedName>
        <fullName evidence="4">Lipoprotein</fullName>
    </recommendedName>
</protein>
<sequence>MPRRALASLVLLFTACSDDPATSTGEASGTDPGTAATSSVATTTDDPAPTGTTSTTTGEPTSTSAPGTTSPNPSEPGTSDTDGPVTGTTGVDTTGPTLTTDATTDTPDPPPDPICVDPPACADVEPTATEHHLKTLDGCAFALAPTDFAAGIARADALLARAGTAVGIDAVLGQLNREAVPGLSAYQAERMKNHDYVGFRWNSGDGSVDYWYPQGITGSSDARADHKIDGKRLLLVSWYHNIEREETDPPARGVRLSLVDISDLDAIRYRHLLLVTPTGDGPDVNFAAANTNSGNALHAGGITWVGDRLYVASTSAGFRVYDMSRIFETTASDDENAIGIAGGEVQAHGYRYAVPEIGRYNLTADSCPLRFSAVALDRSAEPPVLVTAEYMTDLTGRVARWPIDLASTRLVENGGTVFASDAAIAGQTRIQGAVTYEDVYYLSCSSQTSQWGRLYRNLPDSMSEITAWPDGPEDLYVERDLKLIWTAAEHPNKRVTLGIPMQGY</sequence>
<keyword evidence="3" id="KW-1185">Reference proteome</keyword>
<dbReference type="RefSeq" id="WP_267776062.1">
    <property type="nucleotide sequence ID" value="NZ_JAPNKE010000002.1"/>
</dbReference>
<evidence type="ECO:0000256" key="1">
    <source>
        <dbReference type="SAM" id="MobiDB-lite"/>
    </source>
</evidence>
<name>A0A9X3EYA4_9BACT</name>
<dbReference type="PROSITE" id="PS51257">
    <property type="entry name" value="PROKAR_LIPOPROTEIN"/>
    <property type="match status" value="1"/>
</dbReference>
<proteinExistence type="predicted"/>
<feature type="region of interest" description="Disordered" evidence="1">
    <location>
        <begin position="16"/>
        <end position="121"/>
    </location>
</feature>
<accession>A0A9X3EYA4</accession>
<feature type="compositionally biased region" description="Low complexity" evidence="1">
    <location>
        <begin position="34"/>
        <end position="106"/>
    </location>
</feature>
<comment type="caution">
    <text evidence="2">The sequence shown here is derived from an EMBL/GenBank/DDBJ whole genome shotgun (WGS) entry which is preliminary data.</text>
</comment>
<evidence type="ECO:0000313" key="2">
    <source>
        <dbReference type="EMBL" id="MCY1012593.1"/>
    </source>
</evidence>
<dbReference type="Proteomes" id="UP001150924">
    <property type="component" value="Unassembled WGS sequence"/>
</dbReference>
<dbReference type="AlphaFoldDB" id="A0A9X3EYA4"/>
<evidence type="ECO:0000313" key="3">
    <source>
        <dbReference type="Proteomes" id="UP001150924"/>
    </source>
</evidence>